<keyword evidence="3" id="KW-1185">Reference proteome</keyword>
<dbReference type="AlphaFoldDB" id="A0A8H3EST7"/>
<sequence>MDWRPEHGPRHDGSLPTAPESAERATSATPPLSERIGTSTRALLRNTILRPSPQSSLDTLASISSRTEKGGSSSSVGSTSVTEASSWRSSSASCDQTHRPSQVPNENFRTSEIRDDAQMASSAPFNFDDFLAGHSELLSRNVETPFKLRGTTQLDDNDCPKHEPTGPCLNATVQRSGTDHAPASNDSQIYRWHSETWQHDNTLSNIDPGEDQRDYDGAEVVALLSVPGSCLDEVPADEGHRTQSERLNGHPQCYTAQPGEVVHPDVVANELQLVPNLSSNSAAFEMIASMPYRDKYSQDIDLQPWIRILDSYHDEVWGDVLPLVQEVRREAEPTKDGIWNLGDKPALRRLQMLLKHLHTQEHMR</sequence>
<feature type="compositionally biased region" description="Polar residues" evidence="1">
    <location>
        <begin position="99"/>
        <end position="108"/>
    </location>
</feature>
<evidence type="ECO:0000313" key="3">
    <source>
        <dbReference type="Proteomes" id="UP000664521"/>
    </source>
</evidence>
<name>A0A8H3EST7_9LECA</name>
<comment type="caution">
    <text evidence="2">The sequence shown here is derived from an EMBL/GenBank/DDBJ whole genome shotgun (WGS) entry which is preliminary data.</text>
</comment>
<evidence type="ECO:0000313" key="2">
    <source>
        <dbReference type="EMBL" id="CAF9908271.1"/>
    </source>
</evidence>
<dbReference type="Proteomes" id="UP000664521">
    <property type="component" value="Unassembled WGS sequence"/>
</dbReference>
<accession>A0A8H3EST7</accession>
<reference evidence="2" key="1">
    <citation type="submission" date="2021-03" db="EMBL/GenBank/DDBJ databases">
        <authorList>
            <person name="Tagirdzhanova G."/>
        </authorList>
    </citation>
    <scope>NUCLEOTIDE SEQUENCE</scope>
</reference>
<protein>
    <submittedName>
        <fullName evidence="2">Uncharacterized protein</fullName>
    </submittedName>
</protein>
<evidence type="ECO:0000256" key="1">
    <source>
        <dbReference type="SAM" id="MobiDB-lite"/>
    </source>
</evidence>
<feature type="compositionally biased region" description="Low complexity" evidence="1">
    <location>
        <begin position="62"/>
        <end position="93"/>
    </location>
</feature>
<dbReference type="OrthoDB" id="5337545at2759"/>
<feature type="region of interest" description="Disordered" evidence="1">
    <location>
        <begin position="1"/>
        <end position="109"/>
    </location>
</feature>
<gene>
    <name evidence="2" type="ORF">HETSPECPRED_008032</name>
</gene>
<feature type="compositionally biased region" description="Polar residues" evidence="1">
    <location>
        <begin position="24"/>
        <end position="41"/>
    </location>
</feature>
<dbReference type="EMBL" id="CAJPDS010000006">
    <property type="protein sequence ID" value="CAF9908271.1"/>
    <property type="molecule type" value="Genomic_DNA"/>
</dbReference>
<feature type="compositionally biased region" description="Basic and acidic residues" evidence="1">
    <location>
        <begin position="1"/>
        <end position="13"/>
    </location>
</feature>
<organism evidence="2 3">
    <name type="scientific">Heterodermia speciosa</name>
    <dbReference type="NCBI Taxonomy" id="116794"/>
    <lineage>
        <taxon>Eukaryota</taxon>
        <taxon>Fungi</taxon>
        <taxon>Dikarya</taxon>
        <taxon>Ascomycota</taxon>
        <taxon>Pezizomycotina</taxon>
        <taxon>Lecanoromycetes</taxon>
        <taxon>OSLEUM clade</taxon>
        <taxon>Lecanoromycetidae</taxon>
        <taxon>Caliciales</taxon>
        <taxon>Physciaceae</taxon>
        <taxon>Heterodermia</taxon>
    </lineage>
</organism>
<feature type="compositionally biased region" description="Polar residues" evidence="1">
    <location>
        <begin position="52"/>
        <end position="61"/>
    </location>
</feature>
<proteinExistence type="predicted"/>